<feature type="transmembrane region" description="Helical" evidence="6">
    <location>
        <begin position="12"/>
        <end position="29"/>
    </location>
</feature>
<evidence type="ECO:0000256" key="1">
    <source>
        <dbReference type="ARBA" id="ARBA00001947"/>
    </source>
</evidence>
<dbReference type="Proteomes" id="UP000053235">
    <property type="component" value="Unassembled WGS sequence"/>
</dbReference>
<dbReference type="OrthoDB" id="9770329at2"/>
<feature type="domain" description="Fatty acid hydroxylase" evidence="7">
    <location>
        <begin position="131"/>
        <end position="279"/>
    </location>
</feature>
<keyword evidence="6" id="KW-1133">Transmembrane helix</keyword>
<keyword evidence="9" id="KW-1185">Reference proteome</keyword>
<keyword evidence="3 8" id="KW-0378">Hydrolase</keyword>
<evidence type="ECO:0000259" key="7">
    <source>
        <dbReference type="Pfam" id="PF04116"/>
    </source>
</evidence>
<accession>A0A0M7AMF4</accession>
<evidence type="ECO:0000313" key="9">
    <source>
        <dbReference type="Proteomes" id="UP000053235"/>
    </source>
</evidence>
<reference evidence="9" key="1">
    <citation type="submission" date="2015-07" db="EMBL/GenBank/DDBJ databases">
        <authorList>
            <person name="Rodrigo-Torres Lidia"/>
            <person name="Arahal R.David."/>
        </authorList>
    </citation>
    <scope>NUCLEOTIDE SEQUENCE [LARGE SCALE GENOMIC DNA]</scope>
    <source>
        <strain evidence="9">CECT 5112</strain>
    </source>
</reference>
<dbReference type="GO" id="GO:0009231">
    <property type="term" value="P:riboflavin biosynthetic process"/>
    <property type="evidence" value="ECO:0007669"/>
    <property type="project" value="TreeGrafter"/>
</dbReference>
<evidence type="ECO:0000256" key="6">
    <source>
        <dbReference type="SAM" id="Phobius"/>
    </source>
</evidence>
<name>A0A0M7AMF4_9HYPH</name>
<dbReference type="Pfam" id="PF02633">
    <property type="entry name" value="Creatininase"/>
    <property type="match status" value="1"/>
</dbReference>
<keyword evidence="6" id="KW-0472">Membrane</keyword>
<feature type="transmembrane region" description="Helical" evidence="6">
    <location>
        <begin position="78"/>
        <end position="103"/>
    </location>
</feature>
<dbReference type="GO" id="GO:0005506">
    <property type="term" value="F:iron ion binding"/>
    <property type="evidence" value="ECO:0007669"/>
    <property type="project" value="InterPro"/>
</dbReference>
<dbReference type="SUPFAM" id="SSF102215">
    <property type="entry name" value="Creatininase"/>
    <property type="match status" value="1"/>
</dbReference>
<feature type="transmembrane region" description="Helical" evidence="6">
    <location>
        <begin position="208"/>
        <end position="228"/>
    </location>
</feature>
<feature type="transmembrane region" description="Helical" evidence="6">
    <location>
        <begin position="35"/>
        <end position="52"/>
    </location>
</feature>
<keyword evidence="6" id="KW-0812">Transmembrane</keyword>
<dbReference type="GO" id="GO:0016811">
    <property type="term" value="F:hydrolase activity, acting on carbon-nitrogen (but not peptide) bonds, in linear amides"/>
    <property type="evidence" value="ECO:0007669"/>
    <property type="project" value="TreeGrafter"/>
</dbReference>
<sequence>MSKTAAALVMEHIEIAVATLFRSIVAIGVPGERIFVLYVFSTLAIVYVVYRFRKPTVAFLKYCFPKDIYLHPSAKQDYLYYFWMALLKGVLVAVPLAWLGTSIHGIWVEPATLQAGEATDHSFWSILAFSFLLLLAFDFAVFFTHYLQHKVPILWEFHKVHHSAEVLTPLTVFRMSPVDLIVTGAAVVICEAGARALWLMFVGPAPDIFAILGINAGIFLFYLFGYNLRHSHIWLSYPAWLSGHLVSPAMHQIHHSSEVRHWDKNMGLVFSWWDWLFGTLYIPKEKETFKFGIDGHEANPFHASHEMLWKPFIWAWRRISRRVKQVFSVIAACLLCLLGPTQDSAADEGYSPPSLHLEDLTWTEVRKALDAGYTRVIVPSGGTEQNGPHMVLGKHNIVVRYTSGALASLLGKTLVAPVVTYVPEGDVDPPTGHMRFPGTLTISEETFEDILVSTAQSLLQHGFTRVYFIGDSGSTQRGQKAAADRMRGGWWSSAPAQVFQISNYYFAEANGQIAKLQEQGFSLEQIGTHAGIRDTSEVMALNADGVRNLTNAVHGVLKATGETGVIGEPSLASAEIGHTMLDLKVNAALAQIRALPEPGL</sequence>
<dbReference type="PANTHER" id="PTHR35005">
    <property type="entry name" value="3-DEHYDRO-SCYLLO-INOSOSE HYDROLASE"/>
    <property type="match status" value="1"/>
</dbReference>
<dbReference type="InterPro" id="IPR006694">
    <property type="entry name" value="Fatty_acid_hydroxylase"/>
</dbReference>
<evidence type="ECO:0000256" key="2">
    <source>
        <dbReference type="ARBA" id="ARBA00022723"/>
    </source>
</evidence>
<protein>
    <submittedName>
        <fullName evidence="8">Creatinine amidohydrolase family protein, mycofactocin system</fullName>
    </submittedName>
</protein>
<dbReference type="InterPro" id="IPR024087">
    <property type="entry name" value="Creatininase-like_sf"/>
</dbReference>
<dbReference type="GO" id="GO:0016491">
    <property type="term" value="F:oxidoreductase activity"/>
    <property type="evidence" value="ECO:0007669"/>
    <property type="project" value="InterPro"/>
</dbReference>
<keyword evidence="4" id="KW-0862">Zinc</keyword>
<dbReference type="GO" id="GO:0008610">
    <property type="term" value="P:lipid biosynthetic process"/>
    <property type="evidence" value="ECO:0007669"/>
    <property type="project" value="InterPro"/>
</dbReference>
<evidence type="ECO:0000256" key="4">
    <source>
        <dbReference type="ARBA" id="ARBA00022833"/>
    </source>
</evidence>
<evidence type="ECO:0000256" key="5">
    <source>
        <dbReference type="ARBA" id="ARBA00024029"/>
    </source>
</evidence>
<dbReference type="STRING" id="388408.LAX5112_03969"/>
<comment type="similarity">
    <text evidence="5">Belongs to the creatininase superfamily.</text>
</comment>
<dbReference type="Gene3D" id="3.40.50.10310">
    <property type="entry name" value="Creatininase"/>
    <property type="match status" value="1"/>
</dbReference>
<evidence type="ECO:0000256" key="3">
    <source>
        <dbReference type="ARBA" id="ARBA00022801"/>
    </source>
</evidence>
<feature type="transmembrane region" description="Helical" evidence="6">
    <location>
        <begin position="123"/>
        <end position="147"/>
    </location>
</feature>
<keyword evidence="2" id="KW-0479">Metal-binding</keyword>
<dbReference type="PANTHER" id="PTHR35005:SF1">
    <property type="entry name" value="2-AMINO-5-FORMYLAMINO-6-RIBOSYLAMINOPYRIMIDIN-4(3H)-ONE 5'-MONOPHOSPHATE DEFORMYLASE"/>
    <property type="match status" value="1"/>
</dbReference>
<proteinExistence type="inferred from homology"/>
<comment type="cofactor">
    <cofactor evidence="1">
        <name>Zn(2+)</name>
        <dbReference type="ChEBI" id="CHEBI:29105"/>
    </cofactor>
</comment>
<evidence type="ECO:0000313" key="8">
    <source>
        <dbReference type="EMBL" id="CTQ74774.1"/>
    </source>
</evidence>
<dbReference type="InterPro" id="IPR003785">
    <property type="entry name" value="Creatininase/forma_Hydrolase"/>
</dbReference>
<dbReference type="AlphaFoldDB" id="A0A0M7AMF4"/>
<dbReference type="Pfam" id="PF04116">
    <property type="entry name" value="FA_hydroxylase"/>
    <property type="match status" value="1"/>
</dbReference>
<gene>
    <name evidence="8" type="ORF">LAX5112_03969</name>
</gene>
<organism evidence="8 9">
    <name type="scientific">Roseibium alexandrii</name>
    <dbReference type="NCBI Taxonomy" id="388408"/>
    <lineage>
        <taxon>Bacteria</taxon>
        <taxon>Pseudomonadati</taxon>
        <taxon>Pseudomonadota</taxon>
        <taxon>Alphaproteobacteria</taxon>
        <taxon>Hyphomicrobiales</taxon>
        <taxon>Stappiaceae</taxon>
        <taxon>Roseibium</taxon>
    </lineage>
</organism>
<dbReference type="EMBL" id="CXWD01000018">
    <property type="protein sequence ID" value="CTQ74774.1"/>
    <property type="molecule type" value="Genomic_DNA"/>
</dbReference>